<dbReference type="RefSeq" id="WP_120047037.1">
    <property type="nucleotide sequence ID" value="NZ_RAHX01000001.1"/>
</dbReference>
<evidence type="ECO:0000313" key="3">
    <source>
        <dbReference type="Proteomes" id="UP000285232"/>
    </source>
</evidence>
<sequence>MFGRNRKKSIAIVRRYIDALNRHDAGAMIHMHHPEFSFIDARGDAIEGKARCAKAVHALMDMDEDFGLEIKDATVRGGQVLLRGRTRASDPRLEHDMLWAVRVENGLLKDWQSFGDRDANPMAHLLLHRTLQPAG</sequence>
<dbReference type="EMBL" id="RAHX01000001">
    <property type="protein sequence ID" value="RJY08147.1"/>
    <property type="molecule type" value="Genomic_DNA"/>
</dbReference>
<keyword evidence="3" id="KW-1185">Reference proteome</keyword>
<protein>
    <submittedName>
        <fullName evidence="2">Nuclear transport factor 2 family protein</fullName>
    </submittedName>
</protein>
<accession>A0A419RQV3</accession>
<reference evidence="2 3" key="1">
    <citation type="journal article" date="2017" name="Int. J. Syst. Evol. Microbiol.">
        <title>Erythrobacter aquimixticola sp. nov., isolated from the junction between the ocean and a freshwater spring.</title>
        <authorList>
            <person name="Park S."/>
            <person name="Jung Y.T."/>
            <person name="Choi S.J."/>
            <person name="Yoon J.H."/>
        </authorList>
    </citation>
    <scope>NUCLEOTIDE SEQUENCE [LARGE SCALE GENOMIC DNA]</scope>
    <source>
        <strain evidence="2 3">JSSK-14</strain>
    </source>
</reference>
<dbReference type="AlphaFoldDB" id="A0A419RQV3"/>
<dbReference type="InterPro" id="IPR032710">
    <property type="entry name" value="NTF2-like_dom_sf"/>
</dbReference>
<dbReference type="InterPro" id="IPR037401">
    <property type="entry name" value="SnoaL-like"/>
</dbReference>
<dbReference type="OrthoDB" id="7425019at2"/>
<evidence type="ECO:0000313" key="2">
    <source>
        <dbReference type="EMBL" id="RJY08147.1"/>
    </source>
</evidence>
<evidence type="ECO:0000259" key="1">
    <source>
        <dbReference type="Pfam" id="PF12680"/>
    </source>
</evidence>
<comment type="caution">
    <text evidence="2">The sequence shown here is derived from an EMBL/GenBank/DDBJ whole genome shotgun (WGS) entry which is preliminary data.</text>
</comment>
<dbReference type="Pfam" id="PF12680">
    <property type="entry name" value="SnoaL_2"/>
    <property type="match status" value="1"/>
</dbReference>
<organism evidence="2 3">
    <name type="scientific">Aurantiacibacter aquimixticola</name>
    <dbReference type="NCBI Taxonomy" id="1958945"/>
    <lineage>
        <taxon>Bacteria</taxon>
        <taxon>Pseudomonadati</taxon>
        <taxon>Pseudomonadota</taxon>
        <taxon>Alphaproteobacteria</taxon>
        <taxon>Sphingomonadales</taxon>
        <taxon>Erythrobacteraceae</taxon>
        <taxon>Aurantiacibacter</taxon>
    </lineage>
</organism>
<dbReference type="Proteomes" id="UP000285232">
    <property type="component" value="Unassembled WGS sequence"/>
</dbReference>
<dbReference type="SUPFAM" id="SSF54427">
    <property type="entry name" value="NTF2-like"/>
    <property type="match status" value="1"/>
</dbReference>
<gene>
    <name evidence="2" type="ORF">D6201_01140</name>
</gene>
<proteinExistence type="predicted"/>
<dbReference type="Gene3D" id="3.10.450.50">
    <property type="match status" value="1"/>
</dbReference>
<name>A0A419RQV3_9SPHN</name>
<feature type="domain" description="SnoaL-like" evidence="1">
    <location>
        <begin position="13"/>
        <end position="109"/>
    </location>
</feature>